<dbReference type="GO" id="GO:0016020">
    <property type="term" value="C:membrane"/>
    <property type="evidence" value="ECO:0007669"/>
    <property type="project" value="UniProtKB-SubCell"/>
</dbReference>
<dbReference type="InterPro" id="IPR026057">
    <property type="entry name" value="TBL_C"/>
</dbReference>
<evidence type="ECO:0000256" key="4">
    <source>
        <dbReference type="ARBA" id="ARBA00022968"/>
    </source>
</evidence>
<keyword evidence="5 7" id="KW-1133">Transmembrane helix</keyword>
<dbReference type="InterPro" id="IPR029962">
    <property type="entry name" value="TBL"/>
</dbReference>
<evidence type="ECO:0000256" key="6">
    <source>
        <dbReference type="ARBA" id="ARBA00023136"/>
    </source>
</evidence>
<keyword evidence="4" id="KW-0735">Signal-anchor</keyword>
<keyword evidence="3 7" id="KW-0812">Transmembrane</keyword>
<feature type="domain" description="Trichome birefringence-like N-terminal" evidence="9">
    <location>
        <begin position="87"/>
        <end position="140"/>
    </location>
</feature>
<dbReference type="AlphaFoldDB" id="A0A8X9A7F5"/>
<evidence type="ECO:0000259" key="9">
    <source>
        <dbReference type="Pfam" id="PF14416"/>
    </source>
</evidence>
<evidence type="ECO:0000256" key="1">
    <source>
        <dbReference type="ARBA" id="ARBA00004167"/>
    </source>
</evidence>
<dbReference type="PANTHER" id="PTHR32285:SF63">
    <property type="entry name" value="OS01G0880400 PROTEIN"/>
    <property type="match status" value="1"/>
</dbReference>
<keyword evidence="6 7" id="KW-0472">Membrane</keyword>
<accession>A0A8X9A7F5</accession>
<protein>
    <recommendedName>
        <fullName evidence="12">Trichome birefringence-like N-terminal domain-containing protein</fullName>
    </recommendedName>
</protein>
<comment type="subcellular location">
    <subcellularLocation>
        <location evidence="1">Membrane</location>
        <topology evidence="1">Single-pass membrane protein</topology>
    </subcellularLocation>
</comment>
<comment type="caution">
    <text evidence="10">The sequence shown here is derived from an EMBL/GenBank/DDBJ whole genome shotgun (WGS) entry which is preliminary data.</text>
</comment>
<dbReference type="InterPro" id="IPR025846">
    <property type="entry name" value="TBL_N"/>
</dbReference>
<dbReference type="GO" id="GO:0016413">
    <property type="term" value="F:O-acetyltransferase activity"/>
    <property type="evidence" value="ECO:0007669"/>
    <property type="project" value="InterPro"/>
</dbReference>
<evidence type="ECO:0008006" key="12">
    <source>
        <dbReference type="Google" id="ProtNLM"/>
    </source>
</evidence>
<evidence type="ECO:0000256" key="3">
    <source>
        <dbReference type="ARBA" id="ARBA00022692"/>
    </source>
</evidence>
<evidence type="ECO:0000259" key="8">
    <source>
        <dbReference type="Pfam" id="PF13839"/>
    </source>
</evidence>
<evidence type="ECO:0000256" key="2">
    <source>
        <dbReference type="ARBA" id="ARBA00007727"/>
    </source>
</evidence>
<gene>
    <name evidence="10" type="ORF">SASPL_104137</name>
</gene>
<evidence type="ECO:0000313" key="11">
    <source>
        <dbReference type="Proteomes" id="UP000298416"/>
    </source>
</evidence>
<proteinExistence type="inferred from homology"/>
<organism evidence="10">
    <name type="scientific">Salvia splendens</name>
    <name type="common">Scarlet sage</name>
    <dbReference type="NCBI Taxonomy" id="180675"/>
    <lineage>
        <taxon>Eukaryota</taxon>
        <taxon>Viridiplantae</taxon>
        <taxon>Streptophyta</taxon>
        <taxon>Embryophyta</taxon>
        <taxon>Tracheophyta</taxon>
        <taxon>Spermatophyta</taxon>
        <taxon>Magnoliopsida</taxon>
        <taxon>eudicotyledons</taxon>
        <taxon>Gunneridae</taxon>
        <taxon>Pentapetalae</taxon>
        <taxon>asterids</taxon>
        <taxon>lamiids</taxon>
        <taxon>Lamiales</taxon>
        <taxon>Lamiaceae</taxon>
        <taxon>Nepetoideae</taxon>
        <taxon>Mentheae</taxon>
        <taxon>Salviinae</taxon>
        <taxon>Salvia</taxon>
        <taxon>Salvia subgen. Calosphace</taxon>
        <taxon>core Calosphace</taxon>
    </lineage>
</organism>
<evidence type="ECO:0000256" key="5">
    <source>
        <dbReference type="ARBA" id="ARBA00022989"/>
    </source>
</evidence>
<dbReference type="PANTHER" id="PTHR32285">
    <property type="entry name" value="PROTEIN TRICHOME BIREFRINGENCE-LIKE 9-RELATED"/>
    <property type="match status" value="1"/>
</dbReference>
<feature type="transmembrane region" description="Helical" evidence="7">
    <location>
        <begin position="43"/>
        <end position="66"/>
    </location>
</feature>
<dbReference type="Pfam" id="PF13839">
    <property type="entry name" value="PC-Esterase"/>
    <property type="match status" value="2"/>
</dbReference>
<feature type="domain" description="Trichome birefringence-like C-terminal" evidence="8">
    <location>
        <begin position="141"/>
        <end position="272"/>
    </location>
</feature>
<dbReference type="Pfam" id="PF14416">
    <property type="entry name" value="PMR5N"/>
    <property type="match status" value="1"/>
</dbReference>
<keyword evidence="11" id="KW-1185">Reference proteome</keyword>
<evidence type="ECO:0000313" key="10">
    <source>
        <dbReference type="EMBL" id="KAG6432557.1"/>
    </source>
</evidence>
<comment type="similarity">
    <text evidence="2">Belongs to the PC-esterase family. TBL subfamily.</text>
</comment>
<sequence>MSAVIYRLYWDFCGYLRPMLKRVLKFSKMLAGNYSKSSMFQSVTAIFMFGSILCFIVVMGSSYFYMFPSSETVVDTGRSRDGNNMSKECNVFDGKWVVDDSYPLYNASDCPFVEHGFDCVGNGRKDRDYLKWRWKPKNCEIPRLDVGAALKYLRGKRVVFVGDSLSRTQWESMVCMLMSGVEDKRFVYEANGNEITKQIRHLSVRFETFSLTVEFYRSVFLVQPGAAPKHSPKRVKAVLKLDQMDDISSEWIDSDILIFNSGHWWTRTKLFELTSPVHFESAPALLMAFICLSKCSRRCDITNHKFVQNLLGKLQTEIRDSGWYFQNGGRTKFGMPISNGLKIALATWKSWVEKAVNPNKTRVFFRTFESSHWSSGSRQNCKVTKLPTFKAKGKQRSSVSDAIIKAMNNVSVPVKLLHVTQMGASRSDAHVGSWSDNPSVPDCSHWCLPGLPDVWNELLFSFLLSK</sequence>
<reference evidence="10" key="1">
    <citation type="submission" date="2018-01" db="EMBL/GenBank/DDBJ databases">
        <authorList>
            <person name="Mao J.F."/>
        </authorList>
    </citation>
    <scope>NUCLEOTIDE SEQUENCE</scope>
    <source>
        <strain evidence="10">Huo1</strain>
        <tissue evidence="10">Leaf</tissue>
    </source>
</reference>
<dbReference type="GO" id="GO:0005794">
    <property type="term" value="C:Golgi apparatus"/>
    <property type="evidence" value="ECO:0007669"/>
    <property type="project" value="TreeGrafter"/>
</dbReference>
<feature type="domain" description="Trichome birefringence-like C-terminal" evidence="8">
    <location>
        <begin position="320"/>
        <end position="461"/>
    </location>
</feature>
<dbReference type="EMBL" id="PNBA02000002">
    <property type="protein sequence ID" value="KAG6432557.1"/>
    <property type="molecule type" value="Genomic_DNA"/>
</dbReference>
<dbReference type="Proteomes" id="UP000298416">
    <property type="component" value="Unassembled WGS sequence"/>
</dbReference>
<name>A0A8X9A7F5_SALSN</name>
<reference evidence="10" key="2">
    <citation type="submission" date="2020-08" db="EMBL/GenBank/DDBJ databases">
        <title>Plant Genome Project.</title>
        <authorList>
            <person name="Zhang R.-G."/>
        </authorList>
    </citation>
    <scope>NUCLEOTIDE SEQUENCE</scope>
    <source>
        <strain evidence="10">Huo1</strain>
        <tissue evidence="10">Leaf</tissue>
    </source>
</reference>
<evidence type="ECO:0000256" key="7">
    <source>
        <dbReference type="SAM" id="Phobius"/>
    </source>
</evidence>